<sequence>MQGCHLPCSLYGCRRTYTKPEALASHLQDHHRIPAQSLPGKSFLCSTIGCEATFSSMQQLMDHMRHHHKPNCFFLCESCRAKLRSYRTLLKHLQTCAKVAKKAAKLEPGAGPDMGPSGVPLAPMDMELSGPLQAPGQPEQMEMQMQALPTLMPNSAALVHPNQHVQQPPTNGASQDPASSRPLSESMASLEPNLPQSVSGQPEGPYSPFPPSLSPIPPPPLPDLSQPEQQNQWPPRMGQPVLPASPPGSNAVWRKNQGQSFSCRILWEHTRGRYSCLQCGHCTPDRKEMTTHIESQHKSPKPNTDNGDYIQHMTIYVLYIYYCMSKYLKIIEKLLNFSNSVQNVKLKIDII</sequence>
<organism evidence="4 5">
    <name type="scientific">Astyanax mexicanus</name>
    <name type="common">Blind cave fish</name>
    <name type="synonym">Astyanax fasciatus mexicanus</name>
    <dbReference type="NCBI Taxonomy" id="7994"/>
    <lineage>
        <taxon>Eukaryota</taxon>
        <taxon>Metazoa</taxon>
        <taxon>Chordata</taxon>
        <taxon>Craniata</taxon>
        <taxon>Vertebrata</taxon>
        <taxon>Euteleostomi</taxon>
        <taxon>Actinopterygii</taxon>
        <taxon>Neopterygii</taxon>
        <taxon>Teleostei</taxon>
        <taxon>Ostariophysi</taxon>
        <taxon>Characiformes</taxon>
        <taxon>Characoidei</taxon>
        <taxon>Acestrorhamphidae</taxon>
        <taxon>Acestrorhamphinae</taxon>
        <taxon>Astyanax</taxon>
    </lineage>
</organism>
<keyword evidence="1" id="KW-0863">Zinc-finger</keyword>
<dbReference type="Bgee" id="ENSAMXG00000005757">
    <property type="expression patterns" value="Expressed in mesonephros and 14 other cell types or tissues"/>
</dbReference>
<dbReference type="InterPro" id="IPR031799">
    <property type="entry name" value="Znf-C2H2_ribbon"/>
</dbReference>
<dbReference type="AlphaFoldDB" id="A0A3B1IDK5"/>
<dbReference type="PROSITE" id="PS50157">
    <property type="entry name" value="ZINC_FINGER_C2H2_2"/>
    <property type="match status" value="2"/>
</dbReference>
<dbReference type="STRING" id="7994.ENSAMXP00000027655"/>
<dbReference type="SMART" id="SM00355">
    <property type="entry name" value="ZnF_C2H2"/>
    <property type="match status" value="4"/>
</dbReference>
<dbReference type="PANTHER" id="PTHR21695">
    <property type="entry name" value="ZINC FINGER PROTEIN 414"/>
    <property type="match status" value="1"/>
</dbReference>
<evidence type="ECO:0000313" key="5">
    <source>
        <dbReference type="Proteomes" id="UP000018467"/>
    </source>
</evidence>
<evidence type="ECO:0000259" key="3">
    <source>
        <dbReference type="PROSITE" id="PS50157"/>
    </source>
</evidence>
<dbReference type="Ensembl" id="ENSAMXT00000051487.1">
    <property type="protein sequence ID" value="ENSAMXP00000027655.1"/>
    <property type="gene ID" value="ENSAMXG00000005757.2"/>
</dbReference>
<reference evidence="4" key="4">
    <citation type="submission" date="2025-09" db="UniProtKB">
        <authorList>
            <consortium name="Ensembl"/>
        </authorList>
    </citation>
    <scope>IDENTIFICATION</scope>
</reference>
<accession>A0A3B1IDK5</accession>
<dbReference type="Gene3D" id="3.30.160.60">
    <property type="entry name" value="Classic Zinc Finger"/>
    <property type="match status" value="1"/>
</dbReference>
<dbReference type="GO" id="GO:0008270">
    <property type="term" value="F:zinc ion binding"/>
    <property type="evidence" value="ECO:0007669"/>
    <property type="project" value="UniProtKB-KW"/>
</dbReference>
<evidence type="ECO:0000313" key="4">
    <source>
        <dbReference type="Ensembl" id="ENSAMXP00000027655.1"/>
    </source>
</evidence>
<keyword evidence="1" id="KW-0862">Zinc</keyword>
<name>A0A3B1IDK5_ASTMX</name>
<keyword evidence="5" id="KW-1185">Reference proteome</keyword>
<feature type="domain" description="C2H2-type" evidence="3">
    <location>
        <begin position="43"/>
        <end position="67"/>
    </location>
</feature>
<reference evidence="5" key="2">
    <citation type="journal article" date="2014" name="Nat. Commun.">
        <title>The cavefish genome reveals candidate genes for eye loss.</title>
        <authorList>
            <person name="McGaugh S.E."/>
            <person name="Gross J.B."/>
            <person name="Aken B."/>
            <person name="Blin M."/>
            <person name="Borowsky R."/>
            <person name="Chalopin D."/>
            <person name="Hinaux H."/>
            <person name="Jeffery W.R."/>
            <person name="Keene A."/>
            <person name="Ma L."/>
            <person name="Minx P."/>
            <person name="Murphy D."/>
            <person name="O'Quin K.E."/>
            <person name="Retaux S."/>
            <person name="Rohner N."/>
            <person name="Searle S.M."/>
            <person name="Stahl B.A."/>
            <person name="Tabin C."/>
            <person name="Volff J.N."/>
            <person name="Yoshizawa M."/>
            <person name="Warren W.C."/>
        </authorList>
    </citation>
    <scope>NUCLEOTIDE SEQUENCE [LARGE SCALE GENOMIC DNA]</scope>
    <source>
        <strain evidence="5">female</strain>
    </source>
</reference>
<feature type="compositionally biased region" description="Pro residues" evidence="2">
    <location>
        <begin position="205"/>
        <end position="222"/>
    </location>
</feature>
<dbReference type="InterPro" id="IPR039882">
    <property type="entry name" value="ZN414"/>
</dbReference>
<dbReference type="PANTHER" id="PTHR21695:SF0">
    <property type="entry name" value="ZINC FINGER PROTEIN 414"/>
    <property type="match status" value="1"/>
</dbReference>
<keyword evidence="1" id="KW-0479">Metal-binding</keyword>
<dbReference type="Proteomes" id="UP000018467">
    <property type="component" value="Unassembled WGS sequence"/>
</dbReference>
<feature type="compositionally biased region" description="Polar residues" evidence="2">
    <location>
        <begin position="163"/>
        <end position="187"/>
    </location>
</feature>
<evidence type="ECO:0000256" key="1">
    <source>
        <dbReference type="PROSITE-ProRule" id="PRU00042"/>
    </source>
</evidence>
<dbReference type="GeneTree" id="ENSGT00390000006876"/>
<dbReference type="Pfam" id="PF15909">
    <property type="entry name" value="zf-C2H2_8"/>
    <property type="match status" value="1"/>
</dbReference>
<dbReference type="InParanoid" id="A0A3B1IDK5"/>
<dbReference type="InterPro" id="IPR013087">
    <property type="entry name" value="Znf_C2H2_type"/>
</dbReference>
<feature type="region of interest" description="Disordered" evidence="2">
    <location>
        <begin position="106"/>
        <end position="136"/>
    </location>
</feature>
<evidence type="ECO:0000256" key="2">
    <source>
        <dbReference type="SAM" id="MobiDB-lite"/>
    </source>
</evidence>
<proteinExistence type="predicted"/>
<reference evidence="5" key="1">
    <citation type="submission" date="2013-03" db="EMBL/GenBank/DDBJ databases">
        <authorList>
            <person name="Jeffery W."/>
            <person name="Warren W."/>
            <person name="Wilson R.K."/>
        </authorList>
    </citation>
    <scope>NUCLEOTIDE SEQUENCE</scope>
    <source>
        <strain evidence="5">female</strain>
    </source>
</reference>
<protein>
    <submittedName>
        <fullName evidence="4">Zinc finger protein 414</fullName>
    </submittedName>
</protein>
<reference evidence="4" key="3">
    <citation type="submission" date="2025-08" db="UniProtKB">
        <authorList>
            <consortium name="Ensembl"/>
        </authorList>
    </citation>
    <scope>IDENTIFICATION</scope>
</reference>
<feature type="region of interest" description="Disordered" evidence="2">
    <location>
        <begin position="162"/>
        <end position="250"/>
    </location>
</feature>
<feature type="domain" description="C2H2-type" evidence="3">
    <location>
        <begin position="274"/>
        <end position="302"/>
    </location>
</feature>